<dbReference type="OrthoDB" id="42152at2157"/>
<proteinExistence type="predicted"/>
<gene>
    <name evidence="2" type="ORF">D1868_06685</name>
</gene>
<feature type="transmembrane region" description="Helical" evidence="1">
    <location>
        <begin position="12"/>
        <end position="34"/>
    </location>
</feature>
<evidence type="ECO:0000313" key="2">
    <source>
        <dbReference type="EMBL" id="QGR19711.1"/>
    </source>
</evidence>
<dbReference type="KEGG" id="sazo:D1868_06685"/>
<protein>
    <submittedName>
        <fullName evidence="2">Uncharacterized protein</fullName>
    </submittedName>
</protein>
<keyword evidence="1" id="KW-0812">Transmembrane</keyword>
<reference evidence="2 3" key="1">
    <citation type="submission" date="2019-10" db="EMBL/GenBank/DDBJ databases">
        <title>Genome Sequences from Six Type Strain Members of the Archaeal Family Sulfolobaceae: Acidianus ambivalens, Acidianus infernus, Metallosphaera prunae, Stygiolobus azoricus, Sulfolobus metallicus, and Sulfurisphaera ohwakuensis.</title>
        <authorList>
            <person name="Counts J.A."/>
            <person name="Kelly R.M."/>
        </authorList>
    </citation>
    <scope>NUCLEOTIDE SEQUENCE [LARGE SCALE GENOMIC DNA]</scope>
    <source>
        <strain evidence="2 3">FC6</strain>
    </source>
</reference>
<organism evidence="2 3">
    <name type="scientific">Stygiolobus azoricus</name>
    <dbReference type="NCBI Taxonomy" id="41675"/>
    <lineage>
        <taxon>Archaea</taxon>
        <taxon>Thermoproteota</taxon>
        <taxon>Thermoprotei</taxon>
        <taxon>Sulfolobales</taxon>
        <taxon>Sulfolobaceae</taxon>
        <taxon>Stygiolobus</taxon>
    </lineage>
</organism>
<dbReference type="AlphaFoldDB" id="A0A650CPE5"/>
<keyword evidence="1" id="KW-0472">Membrane</keyword>
<name>A0A650CPE5_9CREN</name>
<keyword evidence="1" id="KW-1133">Transmembrane helix</keyword>
<accession>A0A650CPE5</accession>
<evidence type="ECO:0000256" key="1">
    <source>
        <dbReference type="SAM" id="Phobius"/>
    </source>
</evidence>
<dbReference type="RefSeq" id="WP_156006755.1">
    <property type="nucleotide sequence ID" value="NZ_CP045483.1"/>
</dbReference>
<dbReference type="Proteomes" id="UP000423396">
    <property type="component" value="Chromosome"/>
</dbReference>
<sequence length="720" mass="77795">MAKRLNKGLSEIIGYLILLVLLIAVLVPLGLYLLSLPTQQAQAQESASSYKNLAEQQLSEFQLVYNPTEPSPALPPLYLAYTNGRLYIIFTSKTNPPIPVVIKSYLINYNNSQWLVLPTHLIVNLSEANATYGYDKAIEIPLASIYKLDISKIVTVAVVTQYGNIIYAYPPTYLSLLNLAGLLKPTLAFISVVPKSLTVIQKPQFEQVPLPNNGEPLAKFLEQYGGTVSFNGLFGSPLLAASPGNKTLELDLNWYGPIGFTTNSLFPTNLPNPLAKFNGYFNGSFTNAYLEISGQLSGYFVSPNSISLNGKAQGITLSGGFINATLKDLVGFTGNISFLPGSYYNFQLPPTSQFTLSNAKNVNIVIVNVSVNGVFNGTFKGYVNGKPETLKGNNIKISGFISNGTLVGNINTMSFNQVYISQLLGVQYLYLGGYVAGNIGEVGEMRLNSVIASASISSSKVSYLNASSELTPSMILPPTSSYNVSVDQLNGEAIVNGASGSVTTSSNTEVVFYQSSSILNPGLSVQVFDGTIDGNLYFEAPNEYIKLGSGLSFDILSINPRNINNNNGYIIPGPSSSGEVSIVTPIVLRLQFEVENPTNVTEVFTSMPVALKLYEYYSIVNTPNEQAFYVNYLGVSDVILNPPLVVSPLQNVTKTITISIPVTGILTPNIQNINDASVLNSGQIEYIEMNIGLTTSNGYTFTTEIIVTPYAVYTYPTSFS</sequence>
<evidence type="ECO:0000313" key="3">
    <source>
        <dbReference type="Proteomes" id="UP000423396"/>
    </source>
</evidence>
<dbReference type="EMBL" id="CP045483">
    <property type="protein sequence ID" value="QGR19711.1"/>
    <property type="molecule type" value="Genomic_DNA"/>
</dbReference>
<dbReference type="GeneID" id="42798742"/>
<keyword evidence="3" id="KW-1185">Reference proteome</keyword>